<dbReference type="GO" id="GO:0016779">
    <property type="term" value="F:nucleotidyltransferase activity"/>
    <property type="evidence" value="ECO:0007669"/>
    <property type="project" value="UniProtKB-KW"/>
</dbReference>
<dbReference type="AlphaFoldDB" id="A0A1G2QEE3"/>
<dbReference type="NCBIfam" id="TIGR00125">
    <property type="entry name" value="cyt_tran_rel"/>
    <property type="match status" value="1"/>
</dbReference>
<organism evidence="4 5">
    <name type="scientific">Candidatus Vogelbacteria bacterium RIFOXYD1_FULL_44_32</name>
    <dbReference type="NCBI Taxonomy" id="1802438"/>
    <lineage>
        <taxon>Bacteria</taxon>
        <taxon>Candidatus Vogeliibacteriota</taxon>
    </lineage>
</organism>
<protein>
    <recommendedName>
        <fullName evidence="3">Cytidyltransferase-like domain-containing protein</fullName>
    </recommendedName>
</protein>
<accession>A0A1G2QEE3</accession>
<dbReference type="PANTHER" id="PTHR43793">
    <property type="entry name" value="FAD SYNTHASE"/>
    <property type="match status" value="1"/>
</dbReference>
<proteinExistence type="predicted"/>
<evidence type="ECO:0000256" key="1">
    <source>
        <dbReference type="ARBA" id="ARBA00022679"/>
    </source>
</evidence>
<dbReference type="InterPro" id="IPR004821">
    <property type="entry name" value="Cyt_trans-like"/>
</dbReference>
<name>A0A1G2QEE3_9BACT</name>
<reference evidence="4 5" key="1">
    <citation type="journal article" date="2016" name="Nat. Commun.">
        <title>Thousands of microbial genomes shed light on interconnected biogeochemical processes in an aquifer system.</title>
        <authorList>
            <person name="Anantharaman K."/>
            <person name="Brown C.T."/>
            <person name="Hug L.A."/>
            <person name="Sharon I."/>
            <person name="Castelle C.J."/>
            <person name="Probst A.J."/>
            <person name="Thomas B.C."/>
            <person name="Singh A."/>
            <person name="Wilkins M.J."/>
            <person name="Karaoz U."/>
            <person name="Brodie E.L."/>
            <person name="Williams K.H."/>
            <person name="Hubbard S.S."/>
            <person name="Banfield J.F."/>
        </authorList>
    </citation>
    <scope>NUCLEOTIDE SEQUENCE [LARGE SCALE GENOMIC DNA]</scope>
</reference>
<dbReference type="InterPro" id="IPR050385">
    <property type="entry name" value="Archaeal_FAD_synthase"/>
</dbReference>
<keyword evidence="1" id="KW-0808">Transferase</keyword>
<dbReference type="InterPro" id="IPR014729">
    <property type="entry name" value="Rossmann-like_a/b/a_fold"/>
</dbReference>
<gene>
    <name evidence="4" type="ORF">A2571_01100</name>
</gene>
<evidence type="ECO:0000313" key="4">
    <source>
        <dbReference type="EMBL" id="OHA58956.1"/>
    </source>
</evidence>
<dbReference type="SUPFAM" id="SSF52374">
    <property type="entry name" value="Nucleotidylyl transferase"/>
    <property type="match status" value="1"/>
</dbReference>
<dbReference type="Proteomes" id="UP000177043">
    <property type="component" value="Unassembled WGS sequence"/>
</dbReference>
<dbReference type="EMBL" id="MHTJ01000002">
    <property type="protein sequence ID" value="OHA58956.1"/>
    <property type="molecule type" value="Genomic_DNA"/>
</dbReference>
<dbReference type="Pfam" id="PF01467">
    <property type="entry name" value="CTP_transf_like"/>
    <property type="match status" value="1"/>
</dbReference>
<keyword evidence="2" id="KW-0548">Nucleotidyltransferase</keyword>
<evidence type="ECO:0000256" key="2">
    <source>
        <dbReference type="ARBA" id="ARBA00022695"/>
    </source>
</evidence>
<feature type="domain" description="Cytidyltransferase-like" evidence="3">
    <location>
        <begin position="49"/>
        <end position="144"/>
    </location>
</feature>
<evidence type="ECO:0000259" key="3">
    <source>
        <dbReference type="Pfam" id="PF01467"/>
    </source>
</evidence>
<dbReference type="PANTHER" id="PTHR43793:SF1">
    <property type="entry name" value="FAD SYNTHASE"/>
    <property type="match status" value="1"/>
</dbReference>
<sequence>MKKADKNGSSSRKDILGISDAFEARLFKERSELVAAIDALKMLGHRIVLTMGVWDLPHIGHCRYLREARSKGDILVVGVDSDALTRKTKGPNRPTVPEDERLEMLANIRWVDILALRSENEHPDLLVQQVKPDVWVTSNTTRMFRSDAKKRLGKYCGEIVTLDAQATISTTARISQLERTGVSQLGRDLVELLEKHGVATTSPPPIALSKKRRGK</sequence>
<dbReference type="STRING" id="1802438.A2571_01100"/>
<evidence type="ECO:0000313" key="5">
    <source>
        <dbReference type="Proteomes" id="UP000177043"/>
    </source>
</evidence>
<comment type="caution">
    <text evidence="4">The sequence shown here is derived from an EMBL/GenBank/DDBJ whole genome shotgun (WGS) entry which is preliminary data.</text>
</comment>
<dbReference type="Gene3D" id="3.40.50.620">
    <property type="entry name" value="HUPs"/>
    <property type="match status" value="1"/>
</dbReference>